<feature type="transmembrane region" description="Helical" evidence="1">
    <location>
        <begin position="63"/>
        <end position="82"/>
    </location>
</feature>
<evidence type="ECO:0000313" key="3">
    <source>
        <dbReference type="EMBL" id="RWX03476.1"/>
    </source>
</evidence>
<dbReference type="PANTHER" id="PTHR22911">
    <property type="entry name" value="ACYL-MALONYL CONDENSING ENZYME-RELATED"/>
    <property type="match status" value="1"/>
</dbReference>
<feature type="transmembrane region" description="Helical" evidence="1">
    <location>
        <begin position="116"/>
        <end position="135"/>
    </location>
</feature>
<protein>
    <submittedName>
        <fullName evidence="3">DMT family transporter</fullName>
    </submittedName>
</protein>
<organism evidence="3 4">
    <name type="scientific">Flavobacterium cerinum</name>
    <dbReference type="NCBI Taxonomy" id="2502784"/>
    <lineage>
        <taxon>Bacteria</taxon>
        <taxon>Pseudomonadati</taxon>
        <taxon>Bacteroidota</taxon>
        <taxon>Flavobacteriia</taxon>
        <taxon>Flavobacteriales</taxon>
        <taxon>Flavobacteriaceae</taxon>
        <taxon>Flavobacterium</taxon>
    </lineage>
</organism>
<feature type="domain" description="EamA" evidence="2">
    <location>
        <begin position="4"/>
        <end position="133"/>
    </location>
</feature>
<feature type="transmembrane region" description="Helical" evidence="1">
    <location>
        <begin position="88"/>
        <end position="109"/>
    </location>
</feature>
<feature type="transmembrane region" description="Helical" evidence="1">
    <location>
        <begin position="262"/>
        <end position="282"/>
    </location>
</feature>
<dbReference type="AlphaFoldDB" id="A0A3S3QER0"/>
<reference evidence="3 4" key="1">
    <citation type="submission" date="2019-01" db="EMBL/GenBank/DDBJ databases">
        <title>Flavobacterium sp. nov.,isolated from freshwater.</title>
        <authorList>
            <person name="Zhang R."/>
            <person name="Du Z.-J."/>
        </authorList>
    </citation>
    <scope>NUCLEOTIDE SEQUENCE [LARGE SCALE GENOMIC DNA]</scope>
    <source>
        <strain evidence="3 4">1E403</strain>
    </source>
</reference>
<evidence type="ECO:0000259" key="2">
    <source>
        <dbReference type="Pfam" id="PF00892"/>
    </source>
</evidence>
<feature type="domain" description="EamA" evidence="2">
    <location>
        <begin position="141"/>
        <end position="278"/>
    </location>
</feature>
<feature type="transmembrane region" description="Helical" evidence="1">
    <location>
        <begin position="32"/>
        <end position="51"/>
    </location>
</feature>
<dbReference type="RefSeq" id="WP_128388032.1">
    <property type="nucleotide sequence ID" value="NZ_SBII01000001.1"/>
</dbReference>
<dbReference type="PANTHER" id="PTHR22911:SF79">
    <property type="entry name" value="MOBA-LIKE NTP TRANSFERASE DOMAIN-CONTAINING PROTEIN"/>
    <property type="match status" value="1"/>
</dbReference>
<evidence type="ECO:0000256" key="1">
    <source>
        <dbReference type="SAM" id="Phobius"/>
    </source>
</evidence>
<gene>
    <name evidence="3" type="ORF">EPI11_00675</name>
</gene>
<keyword evidence="1" id="KW-1133">Transmembrane helix</keyword>
<feature type="transmembrane region" description="Helical" evidence="1">
    <location>
        <begin position="207"/>
        <end position="227"/>
    </location>
</feature>
<evidence type="ECO:0000313" key="4">
    <source>
        <dbReference type="Proteomes" id="UP000287527"/>
    </source>
</evidence>
<dbReference type="InterPro" id="IPR037185">
    <property type="entry name" value="EmrE-like"/>
</dbReference>
<feature type="transmembrane region" description="Helical" evidence="1">
    <location>
        <begin position="239"/>
        <end position="256"/>
    </location>
</feature>
<dbReference type="Proteomes" id="UP000287527">
    <property type="component" value="Unassembled WGS sequence"/>
</dbReference>
<comment type="caution">
    <text evidence="3">The sequence shown here is derived from an EMBL/GenBank/DDBJ whole genome shotgun (WGS) entry which is preliminary data.</text>
</comment>
<dbReference type="OrthoDB" id="9150437at2"/>
<dbReference type="InterPro" id="IPR000620">
    <property type="entry name" value="EamA_dom"/>
</dbReference>
<dbReference type="Pfam" id="PF00892">
    <property type="entry name" value="EamA"/>
    <property type="match status" value="2"/>
</dbReference>
<sequence length="291" mass="32268">MKKAYIQLHASLVLAGFTGIFGRLISLNEGLISWYRLLLSGLVLLLFYSITGKKHNVTLKNKMSLAVSGTILGLHWLFFYGSIKYANISVGVICFALTSFFNAILSPLIDKKKLSIQELLLSGITVCGIGFIFGLDASYRTGIVLGIISSIFGALYTIYNEKQAKQYESGTIVLYQMLGGFVGISIIMPLFLYVSPVETILPSLEDFGWLFVLLVVCTVVMYSLITASLKHISSFTVSLSYNLEPIYTIILAILIYHEDKGLSAGFYIGLSLIVLSLVLQMYRMKRLQRST</sequence>
<keyword evidence="1" id="KW-0472">Membrane</keyword>
<dbReference type="GO" id="GO:0016020">
    <property type="term" value="C:membrane"/>
    <property type="evidence" value="ECO:0007669"/>
    <property type="project" value="InterPro"/>
</dbReference>
<accession>A0A3S3QER0</accession>
<feature type="transmembrane region" description="Helical" evidence="1">
    <location>
        <begin position="141"/>
        <end position="160"/>
    </location>
</feature>
<name>A0A3S3QER0_9FLAO</name>
<proteinExistence type="predicted"/>
<keyword evidence="1" id="KW-0812">Transmembrane</keyword>
<dbReference type="EMBL" id="SBII01000001">
    <property type="protein sequence ID" value="RWX03476.1"/>
    <property type="molecule type" value="Genomic_DNA"/>
</dbReference>
<dbReference type="SUPFAM" id="SSF103481">
    <property type="entry name" value="Multidrug resistance efflux transporter EmrE"/>
    <property type="match status" value="2"/>
</dbReference>
<keyword evidence="4" id="KW-1185">Reference proteome</keyword>
<feature type="transmembrane region" description="Helical" evidence="1">
    <location>
        <begin position="172"/>
        <end position="195"/>
    </location>
</feature>